<keyword evidence="7" id="KW-0560">Oxidoreductase</keyword>
<comment type="similarity">
    <text evidence="2">Belongs to the zinc-containing alcohol dehydrogenase family.</text>
</comment>
<accession>A0A660A7C7</accession>
<dbReference type="Proteomes" id="UP000316580">
    <property type="component" value="Unassembled WGS sequence"/>
</dbReference>
<evidence type="ECO:0000313" key="12">
    <source>
        <dbReference type="EMBL" id="TNY48548.1"/>
    </source>
</evidence>
<keyword evidence="6" id="KW-0862">Zinc</keyword>
<dbReference type="RefSeq" id="WP_156141613.1">
    <property type="nucleotide sequence ID" value="NZ_VCID01000230.1"/>
</dbReference>
<proteinExistence type="inferred from homology"/>
<feature type="non-terminal residue" evidence="12">
    <location>
        <position position="138"/>
    </location>
</feature>
<comment type="caution">
    <text evidence="12">The sequence shown here is derived from an EMBL/GenBank/DDBJ whole genome shotgun (WGS) entry which is preliminary data.</text>
</comment>
<dbReference type="PANTHER" id="PTHR42940:SF8">
    <property type="entry name" value="VACUOLAR PROTEIN SORTING-ASSOCIATED PROTEIN 11"/>
    <property type="match status" value="1"/>
</dbReference>
<organism evidence="12 13">
    <name type="scientific">Streptococcus pyogenes</name>
    <dbReference type="NCBI Taxonomy" id="1314"/>
    <lineage>
        <taxon>Bacteria</taxon>
        <taxon>Bacillati</taxon>
        <taxon>Bacillota</taxon>
        <taxon>Bacilli</taxon>
        <taxon>Lactobacillales</taxon>
        <taxon>Streptococcaceae</taxon>
        <taxon>Streptococcus</taxon>
    </lineage>
</organism>
<evidence type="ECO:0000256" key="8">
    <source>
        <dbReference type="ARBA" id="ARBA00023027"/>
    </source>
</evidence>
<comment type="cofactor">
    <cofactor evidence="1">
        <name>Zn(2+)</name>
        <dbReference type="ChEBI" id="CHEBI:29105"/>
    </cofactor>
</comment>
<evidence type="ECO:0000256" key="5">
    <source>
        <dbReference type="ARBA" id="ARBA00022723"/>
    </source>
</evidence>
<dbReference type="FunFam" id="3.40.50.720:FF:000039">
    <property type="entry name" value="Alcohol dehydrogenase AdhP"/>
    <property type="match status" value="1"/>
</dbReference>
<dbReference type="SUPFAM" id="SSF51735">
    <property type="entry name" value="NAD(P)-binding Rossmann-fold domains"/>
    <property type="match status" value="1"/>
</dbReference>
<dbReference type="EMBL" id="VCID01000230">
    <property type="protein sequence ID" value="TNY48548.1"/>
    <property type="molecule type" value="Genomic_DNA"/>
</dbReference>
<dbReference type="InterPro" id="IPR013149">
    <property type="entry name" value="ADH-like_C"/>
</dbReference>
<name>A0A660A7C7_STRPY</name>
<protein>
    <recommendedName>
        <fullName evidence="4">Alcohol dehydrogenase</fullName>
        <ecNumber evidence="3">1.1.1.1</ecNumber>
    </recommendedName>
</protein>
<evidence type="ECO:0000256" key="9">
    <source>
        <dbReference type="ARBA" id="ARBA00049164"/>
    </source>
</evidence>
<sequence length="138" mass="14207">ITCAGVTTYKAIKEAGAAPGQWIVIFGAGGLGNLAVQYAKKVFNAHVVAVDINNDKLELAKEVGADIVVNGKEIEDVPGYIQEKTGGAHGVVVTAVSKVAFNQAIDSVRAGGTVVAVGLPSEYMELSIVKTVLDGIKV</sequence>
<evidence type="ECO:0000256" key="2">
    <source>
        <dbReference type="ARBA" id="ARBA00008072"/>
    </source>
</evidence>
<reference evidence="12 13" key="1">
    <citation type="submission" date="2019-05" db="EMBL/GenBank/DDBJ databases">
        <title>Novel genomic isolates of S.pyogenes and S.dysgalactiae subsp. equisimilis associated to necrotising fasciitis (NSTI).</title>
        <authorList>
            <person name="Barrantes I."/>
        </authorList>
    </citation>
    <scope>NUCLEOTIDE SEQUENCE [LARGE SCALE GENOMIC DNA]</scope>
    <source>
        <strain evidence="12 13">SPY6028</strain>
    </source>
</reference>
<feature type="domain" description="Alcohol dehydrogenase-like C-terminal" evidence="11">
    <location>
        <begin position="30"/>
        <end position="137"/>
    </location>
</feature>
<evidence type="ECO:0000259" key="11">
    <source>
        <dbReference type="Pfam" id="PF00107"/>
    </source>
</evidence>
<comment type="catalytic activity">
    <reaction evidence="10">
        <text>a primary alcohol + NAD(+) = an aldehyde + NADH + H(+)</text>
        <dbReference type="Rhea" id="RHEA:10736"/>
        <dbReference type="ChEBI" id="CHEBI:15378"/>
        <dbReference type="ChEBI" id="CHEBI:15734"/>
        <dbReference type="ChEBI" id="CHEBI:17478"/>
        <dbReference type="ChEBI" id="CHEBI:57540"/>
        <dbReference type="ChEBI" id="CHEBI:57945"/>
        <dbReference type="EC" id="1.1.1.1"/>
    </reaction>
</comment>
<evidence type="ECO:0000256" key="3">
    <source>
        <dbReference type="ARBA" id="ARBA00013190"/>
    </source>
</evidence>
<keyword evidence="8" id="KW-0520">NAD</keyword>
<comment type="catalytic activity">
    <reaction evidence="9">
        <text>a secondary alcohol + NAD(+) = a ketone + NADH + H(+)</text>
        <dbReference type="Rhea" id="RHEA:10740"/>
        <dbReference type="ChEBI" id="CHEBI:15378"/>
        <dbReference type="ChEBI" id="CHEBI:17087"/>
        <dbReference type="ChEBI" id="CHEBI:35681"/>
        <dbReference type="ChEBI" id="CHEBI:57540"/>
        <dbReference type="ChEBI" id="CHEBI:57945"/>
        <dbReference type="EC" id="1.1.1.1"/>
    </reaction>
</comment>
<evidence type="ECO:0000256" key="7">
    <source>
        <dbReference type="ARBA" id="ARBA00023002"/>
    </source>
</evidence>
<dbReference type="InterPro" id="IPR036291">
    <property type="entry name" value="NAD(P)-bd_dom_sf"/>
</dbReference>
<evidence type="ECO:0000256" key="4">
    <source>
        <dbReference type="ARBA" id="ARBA00016352"/>
    </source>
</evidence>
<keyword evidence="5" id="KW-0479">Metal-binding</keyword>
<evidence type="ECO:0000256" key="6">
    <source>
        <dbReference type="ARBA" id="ARBA00022833"/>
    </source>
</evidence>
<dbReference type="GO" id="GO:0046872">
    <property type="term" value="F:metal ion binding"/>
    <property type="evidence" value="ECO:0007669"/>
    <property type="project" value="UniProtKB-KW"/>
</dbReference>
<dbReference type="EC" id="1.1.1.1" evidence="3"/>
<evidence type="ECO:0000256" key="1">
    <source>
        <dbReference type="ARBA" id="ARBA00001947"/>
    </source>
</evidence>
<gene>
    <name evidence="12" type="ORF">FGO82_00970</name>
</gene>
<evidence type="ECO:0000256" key="10">
    <source>
        <dbReference type="ARBA" id="ARBA00049243"/>
    </source>
</evidence>
<feature type="non-terminal residue" evidence="12">
    <location>
        <position position="1"/>
    </location>
</feature>
<dbReference type="AlphaFoldDB" id="A0A660A7C7"/>
<dbReference type="Pfam" id="PF00107">
    <property type="entry name" value="ADH_zinc_N"/>
    <property type="match status" value="1"/>
</dbReference>
<dbReference type="PANTHER" id="PTHR42940">
    <property type="entry name" value="ALCOHOL DEHYDROGENASE 1-RELATED"/>
    <property type="match status" value="1"/>
</dbReference>
<dbReference type="GO" id="GO:0004022">
    <property type="term" value="F:alcohol dehydrogenase (NAD+) activity"/>
    <property type="evidence" value="ECO:0007669"/>
    <property type="project" value="UniProtKB-EC"/>
</dbReference>
<dbReference type="Gene3D" id="3.40.50.720">
    <property type="entry name" value="NAD(P)-binding Rossmann-like Domain"/>
    <property type="match status" value="1"/>
</dbReference>
<evidence type="ECO:0000313" key="13">
    <source>
        <dbReference type="Proteomes" id="UP000316580"/>
    </source>
</evidence>